<dbReference type="PANTHER" id="PTHR34135">
    <property type="entry name" value="LYSOZYME"/>
    <property type="match status" value="1"/>
</dbReference>
<keyword evidence="3" id="KW-0326">Glycosidase</keyword>
<evidence type="ECO:0000256" key="4">
    <source>
        <dbReference type="SAM" id="SignalP"/>
    </source>
</evidence>
<dbReference type="SMART" id="SM00641">
    <property type="entry name" value="Glyco_25"/>
    <property type="match status" value="1"/>
</dbReference>
<dbReference type="PANTHER" id="PTHR34135:SF2">
    <property type="entry name" value="LYSOZYME"/>
    <property type="match status" value="1"/>
</dbReference>
<dbReference type="Pfam" id="PF01183">
    <property type="entry name" value="Glyco_hydro_25"/>
    <property type="match status" value="1"/>
</dbReference>
<organism evidence="5 6">
    <name type="scientific">Amycolatopsis thermophila</name>
    <dbReference type="NCBI Taxonomy" id="206084"/>
    <lineage>
        <taxon>Bacteria</taxon>
        <taxon>Bacillati</taxon>
        <taxon>Actinomycetota</taxon>
        <taxon>Actinomycetes</taxon>
        <taxon>Pseudonocardiales</taxon>
        <taxon>Pseudonocardiaceae</taxon>
        <taxon>Amycolatopsis</taxon>
    </lineage>
</organism>
<sequence>MAEKVIFRMVAVLVALAAVVGFAPAASAQPAAQVAGFDISASQGVPDFAAAKAAGAGFVFVKDTAGVGYVNPNYLAQFRAAKAAGLYRAAYHYARPDKTGGAEQAAYLHTNDGKWFADGMTLPPALDLEDTPNVAPCYGLAPADMVAWIRDFSTELQRRTGHTPIIYTTNLWWRACTGNSTAFAADHVLWLARYNTSMGEVPGGWTAKFWQSAVAGPLPGNQDTFFGGPGELRSLTAS</sequence>
<feature type="chain" id="PRO_5045409554" evidence="4">
    <location>
        <begin position="29"/>
        <end position="238"/>
    </location>
</feature>
<dbReference type="Proteomes" id="UP001229651">
    <property type="component" value="Unassembled WGS sequence"/>
</dbReference>
<gene>
    <name evidence="5" type="ORF">FB470_005785</name>
</gene>
<dbReference type="PROSITE" id="PS51904">
    <property type="entry name" value="GLYCOSYL_HYDROL_F25_2"/>
    <property type="match status" value="1"/>
</dbReference>
<dbReference type="RefSeq" id="WP_306996546.1">
    <property type="nucleotide sequence ID" value="NZ_JAUSUT010000001.1"/>
</dbReference>
<dbReference type="InterPro" id="IPR018077">
    <property type="entry name" value="Glyco_hydro_fam25_subgr"/>
</dbReference>
<evidence type="ECO:0000256" key="3">
    <source>
        <dbReference type="ARBA" id="ARBA00023295"/>
    </source>
</evidence>
<name>A0ABU0F2N1_9PSEU</name>
<dbReference type="Gene3D" id="3.20.20.80">
    <property type="entry name" value="Glycosidases"/>
    <property type="match status" value="1"/>
</dbReference>
<evidence type="ECO:0000256" key="1">
    <source>
        <dbReference type="ARBA" id="ARBA00010646"/>
    </source>
</evidence>
<dbReference type="SUPFAM" id="SSF51445">
    <property type="entry name" value="(Trans)glycosidases"/>
    <property type="match status" value="1"/>
</dbReference>
<accession>A0ABU0F2N1</accession>
<keyword evidence="6" id="KW-1185">Reference proteome</keyword>
<reference evidence="5 6" key="1">
    <citation type="submission" date="2023-07" db="EMBL/GenBank/DDBJ databases">
        <title>Sequencing the genomes of 1000 actinobacteria strains.</title>
        <authorList>
            <person name="Klenk H.-P."/>
        </authorList>
    </citation>
    <scope>NUCLEOTIDE SEQUENCE [LARGE SCALE GENOMIC DNA]</scope>
    <source>
        <strain evidence="5 6">DSM 45805</strain>
    </source>
</reference>
<evidence type="ECO:0000313" key="5">
    <source>
        <dbReference type="EMBL" id="MDQ0381791.1"/>
    </source>
</evidence>
<feature type="signal peptide" evidence="4">
    <location>
        <begin position="1"/>
        <end position="28"/>
    </location>
</feature>
<dbReference type="InterPro" id="IPR002053">
    <property type="entry name" value="Glyco_hydro_25"/>
</dbReference>
<comment type="similarity">
    <text evidence="1">Belongs to the glycosyl hydrolase 25 family.</text>
</comment>
<dbReference type="EMBL" id="JAUSUT010000001">
    <property type="protein sequence ID" value="MDQ0381791.1"/>
    <property type="molecule type" value="Genomic_DNA"/>
</dbReference>
<evidence type="ECO:0000256" key="2">
    <source>
        <dbReference type="ARBA" id="ARBA00022801"/>
    </source>
</evidence>
<dbReference type="InterPro" id="IPR017853">
    <property type="entry name" value="GH"/>
</dbReference>
<comment type="caution">
    <text evidence="5">The sequence shown here is derived from an EMBL/GenBank/DDBJ whole genome shotgun (WGS) entry which is preliminary data.</text>
</comment>
<protein>
    <submittedName>
        <fullName evidence="5">GH25 family lysozyme M1 (1,4-beta-N-acetylmuramidase)</fullName>
    </submittedName>
</protein>
<keyword evidence="4" id="KW-0732">Signal</keyword>
<evidence type="ECO:0000313" key="6">
    <source>
        <dbReference type="Proteomes" id="UP001229651"/>
    </source>
</evidence>
<proteinExistence type="inferred from homology"/>
<keyword evidence="2" id="KW-0378">Hydrolase</keyword>